<protein>
    <submittedName>
        <fullName evidence="4">LCP family protein required for cell wall assembly</fullName>
    </submittedName>
</protein>
<dbReference type="Gene3D" id="3.40.630.190">
    <property type="entry name" value="LCP protein"/>
    <property type="match status" value="1"/>
</dbReference>
<evidence type="ECO:0000313" key="5">
    <source>
        <dbReference type="Proteomes" id="UP000537326"/>
    </source>
</evidence>
<feature type="domain" description="Cell envelope-related transcriptional attenuator" evidence="3">
    <location>
        <begin position="76"/>
        <end position="221"/>
    </location>
</feature>
<name>A0A7Y9YCD4_9ACTN</name>
<dbReference type="Pfam" id="PF03816">
    <property type="entry name" value="LytR_cpsA_psr"/>
    <property type="match status" value="1"/>
</dbReference>
<evidence type="ECO:0000313" key="4">
    <source>
        <dbReference type="EMBL" id="NYI09601.1"/>
    </source>
</evidence>
<sequence>MRATARRGWRSTARTAALAAVLATTAAVVPDSGVAPEESVLVGMRHAKGLDAGRGTVWILAVGSDARPGQSMTRTRGDALQLVGIDPRTGAATAIGIPRDSWVPIPGHGRGRVNSAMVYGGPQLLGRTVGNLVGITPDYVFVTRFPFFEDMVDDIGGITVSNPRRFSDENLKPKGFAAGRIRLDGYHAMAFARIRKTLAGGDFARSANQQRVLRGIQARVASQSGRPGFMERGVMSVLQHMATGEGPATLFRLAQLVARVDPGRITTCVVPGRIGNVGGASIVLPNVSAARRYGNAARNDATLPPGC</sequence>
<keyword evidence="5" id="KW-1185">Reference proteome</keyword>
<dbReference type="InterPro" id="IPR050922">
    <property type="entry name" value="LytR/CpsA/Psr_CW_biosynth"/>
</dbReference>
<dbReference type="EMBL" id="JACBZI010000001">
    <property type="protein sequence ID" value="NYI09601.1"/>
    <property type="molecule type" value="Genomic_DNA"/>
</dbReference>
<dbReference type="PANTHER" id="PTHR33392">
    <property type="entry name" value="POLYISOPRENYL-TEICHOIC ACID--PEPTIDOGLYCAN TEICHOIC ACID TRANSFERASE TAGU"/>
    <property type="match status" value="1"/>
</dbReference>
<dbReference type="AlphaFoldDB" id="A0A7Y9YCD4"/>
<dbReference type="RefSeq" id="WP_179530551.1">
    <property type="nucleotide sequence ID" value="NZ_BAAAPP010000012.1"/>
</dbReference>
<feature type="signal peptide" evidence="2">
    <location>
        <begin position="1"/>
        <end position="26"/>
    </location>
</feature>
<dbReference type="Proteomes" id="UP000537326">
    <property type="component" value="Unassembled WGS sequence"/>
</dbReference>
<gene>
    <name evidence="4" type="ORF">BKA05_001116</name>
</gene>
<evidence type="ECO:0000259" key="3">
    <source>
        <dbReference type="Pfam" id="PF03816"/>
    </source>
</evidence>
<proteinExistence type="inferred from homology"/>
<feature type="chain" id="PRO_5038417065" evidence="2">
    <location>
        <begin position="27"/>
        <end position="307"/>
    </location>
</feature>
<comment type="similarity">
    <text evidence="1">Belongs to the LytR/CpsA/Psr (LCP) family.</text>
</comment>
<reference evidence="4 5" key="1">
    <citation type="submission" date="2020-07" db="EMBL/GenBank/DDBJ databases">
        <title>Sequencing the genomes of 1000 actinobacteria strains.</title>
        <authorList>
            <person name="Klenk H.-P."/>
        </authorList>
    </citation>
    <scope>NUCLEOTIDE SEQUENCE [LARGE SCALE GENOMIC DNA]</scope>
    <source>
        <strain evidence="4 5">DSM 18248</strain>
    </source>
</reference>
<keyword evidence="2" id="KW-0732">Signal</keyword>
<comment type="caution">
    <text evidence="4">The sequence shown here is derived from an EMBL/GenBank/DDBJ whole genome shotgun (WGS) entry which is preliminary data.</text>
</comment>
<dbReference type="PANTHER" id="PTHR33392:SF6">
    <property type="entry name" value="POLYISOPRENYL-TEICHOIC ACID--PEPTIDOGLYCAN TEICHOIC ACID TRANSFERASE TAGU"/>
    <property type="match status" value="1"/>
</dbReference>
<evidence type="ECO:0000256" key="2">
    <source>
        <dbReference type="SAM" id="SignalP"/>
    </source>
</evidence>
<accession>A0A7Y9YCD4</accession>
<organism evidence="4 5">
    <name type="scientific">Nocardioides marinus</name>
    <dbReference type="NCBI Taxonomy" id="374514"/>
    <lineage>
        <taxon>Bacteria</taxon>
        <taxon>Bacillati</taxon>
        <taxon>Actinomycetota</taxon>
        <taxon>Actinomycetes</taxon>
        <taxon>Propionibacteriales</taxon>
        <taxon>Nocardioidaceae</taxon>
        <taxon>Nocardioides</taxon>
    </lineage>
</organism>
<dbReference type="InterPro" id="IPR004474">
    <property type="entry name" value="LytR_CpsA_psr"/>
</dbReference>
<evidence type="ECO:0000256" key="1">
    <source>
        <dbReference type="ARBA" id="ARBA00006068"/>
    </source>
</evidence>
<dbReference type="NCBIfam" id="TIGR00350">
    <property type="entry name" value="lytR_cpsA_psr"/>
    <property type="match status" value="1"/>
</dbReference>